<sequence length="322" mass="36775">MPSELHSYMEDFLSYIARERGFSQNTVAGYRNDLGQFLLLAMQRGVRTVADLTETHVLAWIAQMQEQKFSENSIARKLGALHSFARYLVVAGARKDDFMANIPSRKRPARLPRALSMDSVERLLHIPDPQDPRSLRDQALCELLYATGLRVSELCALTVDDVDWEAGMIRCYGKGRKERLVPMGKTAAEYLALYLEKRRQVLQTGQEPVPRERRRGRPRATGIGLKEAASPYLFPNQRGGMLTRVQVRLILRERAAKAEINEPVSPHVIRHSFATHLLSQGADLRTIQELLGHRQITTTEIYTHVSNLRLKEVYKQKHPRAR</sequence>
<dbReference type="InterPro" id="IPR023009">
    <property type="entry name" value="Tyrosine_recombinase_XerC/XerD"/>
</dbReference>
<dbReference type="GO" id="GO:0051301">
    <property type="term" value="P:cell division"/>
    <property type="evidence" value="ECO:0007669"/>
    <property type="project" value="UniProtKB-KW"/>
</dbReference>
<dbReference type="GO" id="GO:0003677">
    <property type="term" value="F:DNA binding"/>
    <property type="evidence" value="ECO:0007669"/>
    <property type="project" value="UniProtKB-UniRule"/>
</dbReference>
<evidence type="ECO:0000256" key="6">
    <source>
        <dbReference type="ARBA" id="ARBA00023125"/>
    </source>
</evidence>
<feature type="active site" evidence="9">
    <location>
        <position position="267"/>
    </location>
</feature>
<keyword evidence="4 9" id="KW-0159">Chromosome partition</keyword>
<dbReference type="AlphaFoldDB" id="S0ETJ8"/>
<evidence type="ECO:0000259" key="10">
    <source>
        <dbReference type="PROSITE" id="PS51898"/>
    </source>
</evidence>
<proteinExistence type="inferred from homology"/>
<keyword evidence="7 9" id="KW-0233">DNA recombination</keyword>
<dbReference type="RefSeq" id="WP_016482353.1">
    <property type="nucleotide sequence ID" value="NC_021487.1"/>
</dbReference>
<feature type="active site" evidence="9">
    <location>
        <position position="270"/>
    </location>
</feature>
<dbReference type="Gene3D" id="1.10.443.10">
    <property type="entry name" value="Intergrase catalytic core"/>
    <property type="match status" value="1"/>
</dbReference>
<feature type="active site" evidence="9">
    <location>
        <position position="150"/>
    </location>
</feature>
<evidence type="ECO:0000256" key="3">
    <source>
        <dbReference type="ARBA" id="ARBA00022618"/>
    </source>
</evidence>
<accession>S0ETJ8</accession>
<dbReference type="Pfam" id="PF00589">
    <property type="entry name" value="Phage_integrase"/>
    <property type="match status" value="1"/>
</dbReference>
<keyword evidence="6 9" id="KW-0238">DNA-binding</keyword>
<dbReference type="SUPFAM" id="SSF56349">
    <property type="entry name" value="DNA breaking-rejoining enzymes"/>
    <property type="match status" value="1"/>
</dbReference>
<protein>
    <recommendedName>
        <fullName evidence="9">Tyrosine recombinase XerC</fullName>
    </recommendedName>
</protein>
<dbReference type="PROSITE" id="PS51900">
    <property type="entry name" value="CB"/>
    <property type="match status" value="1"/>
</dbReference>
<dbReference type="EMBL" id="HF951689">
    <property type="protein sequence ID" value="CCW34803.1"/>
    <property type="molecule type" value="Genomic_DNA"/>
</dbReference>
<evidence type="ECO:0000256" key="9">
    <source>
        <dbReference type="HAMAP-Rule" id="MF_01808"/>
    </source>
</evidence>
<feature type="domain" description="Core-binding (CB)" evidence="11">
    <location>
        <begin position="3"/>
        <end position="89"/>
    </location>
</feature>
<dbReference type="InterPro" id="IPR011010">
    <property type="entry name" value="DNA_brk_join_enz"/>
</dbReference>
<keyword evidence="8 9" id="KW-0131">Cell cycle</keyword>
<keyword evidence="5 9" id="KW-0229">DNA integration</keyword>
<dbReference type="KEGG" id="ccz:CCALI_00981"/>
<dbReference type="PANTHER" id="PTHR30349">
    <property type="entry name" value="PHAGE INTEGRASE-RELATED"/>
    <property type="match status" value="1"/>
</dbReference>
<organism evidence="12 13">
    <name type="scientific">Chthonomonas calidirosea (strain DSM 23976 / ICMP 18418 / T49)</name>
    <dbReference type="NCBI Taxonomy" id="1303518"/>
    <lineage>
        <taxon>Bacteria</taxon>
        <taxon>Bacillati</taxon>
        <taxon>Armatimonadota</taxon>
        <taxon>Chthonomonadia</taxon>
        <taxon>Chthonomonadales</taxon>
        <taxon>Chthonomonadaceae</taxon>
        <taxon>Chthonomonas</taxon>
    </lineage>
</organism>
<evidence type="ECO:0000313" key="13">
    <source>
        <dbReference type="Proteomes" id="UP000014227"/>
    </source>
</evidence>
<dbReference type="InterPro" id="IPR010998">
    <property type="entry name" value="Integrase_recombinase_N"/>
</dbReference>
<dbReference type="GO" id="GO:0005737">
    <property type="term" value="C:cytoplasm"/>
    <property type="evidence" value="ECO:0007669"/>
    <property type="project" value="UniProtKB-SubCell"/>
</dbReference>
<dbReference type="eggNOG" id="COG4974">
    <property type="taxonomic scope" value="Bacteria"/>
</dbReference>
<dbReference type="GO" id="GO:0009037">
    <property type="term" value="F:tyrosine-based site-specific recombinase activity"/>
    <property type="evidence" value="ECO:0007669"/>
    <property type="project" value="UniProtKB-UniRule"/>
</dbReference>
<dbReference type="Proteomes" id="UP000014227">
    <property type="component" value="Chromosome I"/>
</dbReference>
<gene>
    <name evidence="9" type="primary">xerC</name>
    <name evidence="12" type="ORF">CCALI_00981</name>
</gene>
<feature type="domain" description="Tyr recombinase" evidence="10">
    <location>
        <begin position="110"/>
        <end position="315"/>
    </location>
</feature>
<dbReference type="InterPro" id="IPR002104">
    <property type="entry name" value="Integrase_catalytic"/>
</dbReference>
<evidence type="ECO:0000256" key="2">
    <source>
        <dbReference type="ARBA" id="ARBA00022490"/>
    </source>
</evidence>
<evidence type="ECO:0000313" key="12">
    <source>
        <dbReference type="EMBL" id="CCW34803.1"/>
    </source>
</evidence>
<evidence type="ECO:0000256" key="1">
    <source>
        <dbReference type="ARBA" id="ARBA00004496"/>
    </source>
</evidence>
<dbReference type="PANTHER" id="PTHR30349:SF81">
    <property type="entry name" value="TYROSINE RECOMBINASE XERC"/>
    <property type="match status" value="1"/>
</dbReference>
<dbReference type="HOGENOM" id="CLU_027562_9_6_0"/>
<dbReference type="CDD" id="cd00798">
    <property type="entry name" value="INT_XerDC_C"/>
    <property type="match status" value="1"/>
</dbReference>
<evidence type="ECO:0000256" key="8">
    <source>
        <dbReference type="ARBA" id="ARBA00023306"/>
    </source>
</evidence>
<feature type="active site" description="O-(3'-phospho-DNA)-tyrosine intermediate" evidence="9">
    <location>
        <position position="302"/>
    </location>
</feature>
<dbReference type="InterPro" id="IPR050090">
    <property type="entry name" value="Tyrosine_recombinase_XerCD"/>
</dbReference>
<dbReference type="NCBIfam" id="NF001399">
    <property type="entry name" value="PRK00283.1"/>
    <property type="match status" value="1"/>
</dbReference>
<feature type="active site" evidence="9">
    <location>
        <position position="293"/>
    </location>
</feature>
<dbReference type="InterPro" id="IPR013762">
    <property type="entry name" value="Integrase-like_cat_sf"/>
</dbReference>
<comment type="subcellular location">
    <subcellularLocation>
        <location evidence="1 9">Cytoplasm</location>
    </subcellularLocation>
</comment>
<keyword evidence="3 9" id="KW-0132">Cell division</keyword>
<evidence type="ECO:0000256" key="7">
    <source>
        <dbReference type="ARBA" id="ARBA00023172"/>
    </source>
</evidence>
<comment type="subunit">
    <text evidence="9">Forms a cyclic heterotetrameric complex composed of two molecules of XerC and two molecules of XerD.</text>
</comment>
<dbReference type="PATRIC" id="fig|1303518.3.peg.991"/>
<dbReference type="FunCoup" id="S0ETJ8">
    <property type="interactions" value="301"/>
</dbReference>
<dbReference type="InterPro" id="IPR004107">
    <property type="entry name" value="Integrase_SAM-like_N"/>
</dbReference>
<evidence type="ECO:0000256" key="4">
    <source>
        <dbReference type="ARBA" id="ARBA00022829"/>
    </source>
</evidence>
<feature type="active site" evidence="9">
    <location>
        <position position="174"/>
    </location>
</feature>
<comment type="function">
    <text evidence="9">Site-specific tyrosine recombinase, which acts by catalyzing the cutting and rejoining of the recombining DNA molecules. The XerC-XerD complex is essential to convert dimers of the bacterial chromosome into monomers to permit their segregation at cell division. It also contributes to the segregational stability of plasmids.</text>
</comment>
<dbReference type="GO" id="GO:0006313">
    <property type="term" value="P:DNA transposition"/>
    <property type="evidence" value="ECO:0007669"/>
    <property type="project" value="UniProtKB-UniRule"/>
</dbReference>
<keyword evidence="13" id="KW-1185">Reference proteome</keyword>
<dbReference type="PROSITE" id="PS51898">
    <property type="entry name" value="TYR_RECOMBINASE"/>
    <property type="match status" value="1"/>
</dbReference>
<dbReference type="STRING" id="454171.CP488_00175"/>
<dbReference type="GO" id="GO:0007059">
    <property type="term" value="P:chromosome segregation"/>
    <property type="evidence" value="ECO:0007669"/>
    <property type="project" value="UniProtKB-UniRule"/>
</dbReference>
<comment type="similarity">
    <text evidence="9">Belongs to the 'phage' integrase family. XerC subfamily.</text>
</comment>
<evidence type="ECO:0000259" key="11">
    <source>
        <dbReference type="PROSITE" id="PS51900"/>
    </source>
</evidence>
<dbReference type="Pfam" id="PF02899">
    <property type="entry name" value="Phage_int_SAM_1"/>
    <property type="match status" value="1"/>
</dbReference>
<dbReference type="HAMAP" id="MF_01808">
    <property type="entry name" value="Recomb_XerC_XerD"/>
    <property type="match status" value="1"/>
</dbReference>
<keyword evidence="2 9" id="KW-0963">Cytoplasm</keyword>
<reference evidence="13" key="1">
    <citation type="submission" date="2013-03" db="EMBL/GenBank/DDBJ databases">
        <title>Genome sequence of Chthonomonas calidirosea, the first sequenced genome from the Armatimonadetes phylum (formally candidate division OP10).</title>
        <authorList>
            <person name="Lee K.C.Y."/>
            <person name="Morgan X.C."/>
            <person name="Dunfield P.F."/>
            <person name="Tamas I."/>
            <person name="Houghton K.M."/>
            <person name="Vyssotski M."/>
            <person name="Ryan J.L.J."/>
            <person name="Lagutin K."/>
            <person name="McDonald I.R."/>
            <person name="Stott M.B."/>
        </authorList>
    </citation>
    <scope>NUCLEOTIDE SEQUENCE [LARGE SCALE GENOMIC DNA]</scope>
    <source>
        <strain evidence="13">DSM 23976 / ICMP 18418 / T49</strain>
    </source>
</reference>
<evidence type="ECO:0000256" key="5">
    <source>
        <dbReference type="ARBA" id="ARBA00022908"/>
    </source>
</evidence>
<dbReference type="Gene3D" id="1.10.150.130">
    <property type="match status" value="1"/>
</dbReference>
<dbReference type="InterPro" id="IPR044068">
    <property type="entry name" value="CB"/>
</dbReference>
<name>S0ETJ8_CHTCT</name>
<dbReference type="InParanoid" id="S0ETJ8"/>